<feature type="domain" description="Zn(2)-C6 fungal-type" evidence="3">
    <location>
        <begin position="17"/>
        <end position="52"/>
    </location>
</feature>
<dbReference type="InterPro" id="IPR001138">
    <property type="entry name" value="Zn2Cys6_DnaBD"/>
</dbReference>
<keyword evidence="5" id="KW-1185">Reference proteome</keyword>
<dbReference type="EMBL" id="KZ678136">
    <property type="protein sequence ID" value="PSN66428.1"/>
    <property type="molecule type" value="Genomic_DNA"/>
</dbReference>
<evidence type="ECO:0000313" key="4">
    <source>
        <dbReference type="EMBL" id="PSN66428.1"/>
    </source>
</evidence>
<dbReference type="Proteomes" id="UP000240883">
    <property type="component" value="Unassembled WGS sequence"/>
</dbReference>
<dbReference type="Gene3D" id="4.10.240.10">
    <property type="entry name" value="Zn(2)-C6 fungal-type DNA-binding domain"/>
    <property type="match status" value="1"/>
</dbReference>
<dbReference type="Pfam" id="PF00172">
    <property type="entry name" value="Zn_clus"/>
    <property type="match status" value="1"/>
</dbReference>
<dbReference type="PROSITE" id="PS50048">
    <property type="entry name" value="ZN2_CY6_FUNGAL_2"/>
    <property type="match status" value="1"/>
</dbReference>
<reference evidence="4 5" key="1">
    <citation type="journal article" date="2018" name="Front. Microbiol.">
        <title>Genome-Wide Analysis of Corynespora cassiicola Leaf Fall Disease Putative Effectors.</title>
        <authorList>
            <person name="Lopez D."/>
            <person name="Ribeiro S."/>
            <person name="Label P."/>
            <person name="Fumanal B."/>
            <person name="Venisse J.S."/>
            <person name="Kohler A."/>
            <person name="de Oliveira R.R."/>
            <person name="Labutti K."/>
            <person name="Lipzen A."/>
            <person name="Lail K."/>
            <person name="Bauer D."/>
            <person name="Ohm R.A."/>
            <person name="Barry K.W."/>
            <person name="Spatafora J."/>
            <person name="Grigoriev I.V."/>
            <person name="Martin F.M."/>
            <person name="Pujade-Renaud V."/>
        </authorList>
    </citation>
    <scope>NUCLEOTIDE SEQUENCE [LARGE SCALE GENOMIC DNA]</scope>
    <source>
        <strain evidence="4 5">Philippines</strain>
    </source>
</reference>
<proteinExistence type="predicted"/>
<dbReference type="AlphaFoldDB" id="A0A2T2NMZ5"/>
<dbReference type="OrthoDB" id="4222821at2759"/>
<protein>
    <recommendedName>
        <fullName evidence="3">Zn(2)-C6 fungal-type domain-containing protein</fullName>
    </recommendedName>
</protein>
<organism evidence="4 5">
    <name type="scientific">Corynespora cassiicola Philippines</name>
    <dbReference type="NCBI Taxonomy" id="1448308"/>
    <lineage>
        <taxon>Eukaryota</taxon>
        <taxon>Fungi</taxon>
        <taxon>Dikarya</taxon>
        <taxon>Ascomycota</taxon>
        <taxon>Pezizomycotina</taxon>
        <taxon>Dothideomycetes</taxon>
        <taxon>Pleosporomycetidae</taxon>
        <taxon>Pleosporales</taxon>
        <taxon>Corynesporascaceae</taxon>
        <taxon>Corynespora</taxon>
    </lineage>
</organism>
<dbReference type="GO" id="GO:0008270">
    <property type="term" value="F:zinc ion binding"/>
    <property type="evidence" value="ECO:0007669"/>
    <property type="project" value="InterPro"/>
</dbReference>
<name>A0A2T2NMZ5_CORCC</name>
<dbReference type="PROSITE" id="PS00463">
    <property type="entry name" value="ZN2_CY6_FUNGAL_1"/>
    <property type="match status" value="1"/>
</dbReference>
<dbReference type="SUPFAM" id="SSF57701">
    <property type="entry name" value="Zn2/Cys6 DNA-binding domain"/>
    <property type="match status" value="1"/>
</dbReference>
<evidence type="ECO:0000256" key="2">
    <source>
        <dbReference type="SAM" id="MobiDB-lite"/>
    </source>
</evidence>
<keyword evidence="1" id="KW-0539">Nucleus</keyword>
<feature type="region of interest" description="Disordered" evidence="2">
    <location>
        <begin position="57"/>
        <end position="86"/>
    </location>
</feature>
<dbReference type="SMART" id="SM00066">
    <property type="entry name" value="GAL4"/>
    <property type="match status" value="1"/>
</dbReference>
<dbReference type="STRING" id="1448308.A0A2T2NMZ5"/>
<evidence type="ECO:0000313" key="5">
    <source>
        <dbReference type="Proteomes" id="UP000240883"/>
    </source>
</evidence>
<sequence>MPPTPEPWAQENTKRVACIRCRSQKLKCIRSTHPEVSNQCNRCRKANTECNYAAAKPLGRPRIGNSQRPNGTRTPEVPSQAMTPPDIPGLQFEKEITTTPIDHQDFDFFFGDMGVLLGSCDTSMGRDAVKAASDIDGFTPASSSQGSTNFPNDFTPYMIGVSTEVLSPSPQIEPKINANMYVPGTRRDLRQIMQQFADLGLTLFSHMEKYQKIDTDFPMSELAGDVLRSSTDYLNLLMSLDPSFLPSQPTSSWGSWSAHAQPGKSHDPLLEMSAGFQLLIPYVRLVQLHDTLYKKILDNVAGNRTPGGDLTPSFPEIWVGNICIKGRGFFQSRILLHINVQVLAEIEAVLDLPWEARVCYKEAESGAAAAASAMEQEDTRGIMRRVVSPRLLKMILDERNQSCADVQSMRQRIAQLQCLP</sequence>
<evidence type="ECO:0000259" key="3">
    <source>
        <dbReference type="PROSITE" id="PS50048"/>
    </source>
</evidence>
<dbReference type="InterPro" id="IPR036864">
    <property type="entry name" value="Zn2-C6_fun-type_DNA-bd_sf"/>
</dbReference>
<gene>
    <name evidence="4" type="ORF">BS50DRAFT_574858</name>
</gene>
<feature type="compositionally biased region" description="Polar residues" evidence="2">
    <location>
        <begin position="64"/>
        <end position="73"/>
    </location>
</feature>
<accession>A0A2T2NMZ5</accession>
<dbReference type="CDD" id="cd00067">
    <property type="entry name" value="GAL4"/>
    <property type="match status" value="1"/>
</dbReference>
<dbReference type="GO" id="GO:0000981">
    <property type="term" value="F:DNA-binding transcription factor activity, RNA polymerase II-specific"/>
    <property type="evidence" value="ECO:0007669"/>
    <property type="project" value="InterPro"/>
</dbReference>
<evidence type="ECO:0000256" key="1">
    <source>
        <dbReference type="ARBA" id="ARBA00023242"/>
    </source>
</evidence>